<gene>
    <name evidence="1" type="ORF">QNI22_12630</name>
</gene>
<dbReference type="Proteomes" id="UP001232063">
    <property type="component" value="Unassembled WGS sequence"/>
</dbReference>
<proteinExistence type="predicted"/>
<name>A0AAE3R648_9BACT</name>
<organism evidence="1 2">
    <name type="scientific">Xanthocytophaga agilis</name>
    <dbReference type="NCBI Taxonomy" id="3048010"/>
    <lineage>
        <taxon>Bacteria</taxon>
        <taxon>Pseudomonadati</taxon>
        <taxon>Bacteroidota</taxon>
        <taxon>Cytophagia</taxon>
        <taxon>Cytophagales</taxon>
        <taxon>Rhodocytophagaceae</taxon>
        <taxon>Xanthocytophaga</taxon>
    </lineage>
</organism>
<dbReference type="EMBL" id="JASJOU010000003">
    <property type="protein sequence ID" value="MDJ1501503.1"/>
    <property type="molecule type" value="Genomic_DNA"/>
</dbReference>
<comment type="caution">
    <text evidence="1">The sequence shown here is derived from an EMBL/GenBank/DDBJ whole genome shotgun (WGS) entry which is preliminary data.</text>
</comment>
<reference evidence="1" key="1">
    <citation type="submission" date="2023-05" db="EMBL/GenBank/DDBJ databases">
        <authorList>
            <person name="Zhang X."/>
        </authorList>
    </citation>
    <scope>NUCLEOTIDE SEQUENCE</scope>
    <source>
        <strain evidence="1">BD1B2-1</strain>
    </source>
</reference>
<dbReference type="AlphaFoldDB" id="A0AAE3R648"/>
<accession>A0AAE3R648</accession>
<protein>
    <submittedName>
        <fullName evidence="1">Uncharacterized protein</fullName>
    </submittedName>
</protein>
<keyword evidence="2" id="KW-1185">Reference proteome</keyword>
<evidence type="ECO:0000313" key="2">
    <source>
        <dbReference type="Proteomes" id="UP001232063"/>
    </source>
</evidence>
<sequence>MNSYYYERIFGLTLAEINNGNIAGSDVIIDGNVISLVGEKINRTRKVSVEDFNNKAEVLKKRIEKSTLLNGKAELQYDPDTFQVYVEKLKKLNSREYVEYYEINVEAMDILPACLIA</sequence>
<evidence type="ECO:0000313" key="1">
    <source>
        <dbReference type="EMBL" id="MDJ1501503.1"/>
    </source>
</evidence>
<dbReference type="RefSeq" id="WP_314510981.1">
    <property type="nucleotide sequence ID" value="NZ_JASJOU010000003.1"/>
</dbReference>